<dbReference type="AlphaFoldDB" id="A0A4P9WSZ7"/>
<accession>A0A4P9WSZ7</accession>
<evidence type="ECO:0000256" key="1">
    <source>
        <dbReference type="SAM" id="MobiDB-lite"/>
    </source>
</evidence>
<evidence type="ECO:0000313" key="3">
    <source>
        <dbReference type="Proteomes" id="UP000269721"/>
    </source>
</evidence>
<name>A0A4P9WSZ7_9FUNG</name>
<protein>
    <submittedName>
        <fullName evidence="2">Uncharacterized protein</fullName>
    </submittedName>
</protein>
<evidence type="ECO:0000313" key="2">
    <source>
        <dbReference type="EMBL" id="RKO94166.1"/>
    </source>
</evidence>
<gene>
    <name evidence="2" type="ORF">BDK51DRAFT_29991</name>
</gene>
<sequence>MSVLSHPLRLISQPRLEHKPILVVTWLRGRPRIEHESKINWNNRSTDHAEQDSLINAKPSVWGGVSWVRVAEQDLEMVIAFVPLVTSSDFHGMRKCEDQEFDGIWKNVRIFKVEHWKGSENPERVPRVNKSGRAKKGYGHQFSRPQGESQWAATRGWVYLRLGCMDCKCKPGLTDMCERTTGCVENNWDEDFMSGDFVEGGD</sequence>
<organism evidence="2 3">
    <name type="scientific">Blyttiomyces helicus</name>
    <dbReference type="NCBI Taxonomy" id="388810"/>
    <lineage>
        <taxon>Eukaryota</taxon>
        <taxon>Fungi</taxon>
        <taxon>Fungi incertae sedis</taxon>
        <taxon>Chytridiomycota</taxon>
        <taxon>Chytridiomycota incertae sedis</taxon>
        <taxon>Chytridiomycetes</taxon>
        <taxon>Chytridiomycetes incertae sedis</taxon>
        <taxon>Blyttiomyces</taxon>
    </lineage>
</organism>
<reference evidence="3" key="1">
    <citation type="journal article" date="2018" name="Nat. Microbiol.">
        <title>Leveraging single-cell genomics to expand the fungal tree of life.</title>
        <authorList>
            <person name="Ahrendt S.R."/>
            <person name="Quandt C.A."/>
            <person name="Ciobanu D."/>
            <person name="Clum A."/>
            <person name="Salamov A."/>
            <person name="Andreopoulos B."/>
            <person name="Cheng J.F."/>
            <person name="Woyke T."/>
            <person name="Pelin A."/>
            <person name="Henrissat B."/>
            <person name="Reynolds N.K."/>
            <person name="Benny G.L."/>
            <person name="Smith M.E."/>
            <person name="James T.Y."/>
            <person name="Grigoriev I.V."/>
        </authorList>
    </citation>
    <scope>NUCLEOTIDE SEQUENCE [LARGE SCALE GENOMIC DNA]</scope>
</reference>
<proteinExistence type="predicted"/>
<dbReference type="Proteomes" id="UP000269721">
    <property type="component" value="Unassembled WGS sequence"/>
</dbReference>
<keyword evidence="3" id="KW-1185">Reference proteome</keyword>
<feature type="region of interest" description="Disordered" evidence="1">
    <location>
        <begin position="121"/>
        <end position="145"/>
    </location>
</feature>
<dbReference type="EMBL" id="KZ993987">
    <property type="protein sequence ID" value="RKO94166.1"/>
    <property type="molecule type" value="Genomic_DNA"/>
</dbReference>